<gene>
    <name evidence="2" type="ORF">NKE59_05115</name>
</gene>
<proteinExistence type="predicted"/>
<dbReference type="Gene3D" id="3.40.30.10">
    <property type="entry name" value="Glutaredoxin"/>
    <property type="match status" value="1"/>
</dbReference>
<feature type="domain" description="DSBA-like thioredoxin" evidence="1">
    <location>
        <begin position="6"/>
        <end position="210"/>
    </location>
</feature>
<dbReference type="PANTHER" id="PTHR13887">
    <property type="entry name" value="GLUTATHIONE S-TRANSFERASE KAPPA"/>
    <property type="match status" value="1"/>
</dbReference>
<name>A0AAU8A0E4_9BURK</name>
<dbReference type="GO" id="GO:0016491">
    <property type="term" value="F:oxidoreductase activity"/>
    <property type="evidence" value="ECO:0007669"/>
    <property type="project" value="InterPro"/>
</dbReference>
<dbReference type="InterPro" id="IPR036249">
    <property type="entry name" value="Thioredoxin-like_sf"/>
</dbReference>
<dbReference type="AlphaFoldDB" id="A0AAU8A0E4"/>
<evidence type="ECO:0000259" key="1">
    <source>
        <dbReference type="Pfam" id="PF01323"/>
    </source>
</evidence>
<dbReference type="CDD" id="cd03024">
    <property type="entry name" value="DsbA_FrnE"/>
    <property type="match status" value="1"/>
</dbReference>
<dbReference type="EMBL" id="CP099959">
    <property type="protein sequence ID" value="XCC56886.1"/>
    <property type="molecule type" value="Genomic_DNA"/>
</dbReference>
<sequence>MKTVRIDFVSDIACPWCAIGLASLEKALDDVGSEVNVEVYFQPFELNAHMPLGGQDVIEYLTEKYGSTVSQVKANQENIRKRAAEMGFLFHPEGRKRVYNTFHAHRLLHWAQAEHGLDAQYMLKKELFATYFTLAVSVDDPNNLLAAVERAGLPSERARAILESDEYAQAVKDQKKKYTELGINSVPAIILDNKYMIQGAQAPEMFASALRDCAQESNH</sequence>
<dbReference type="Pfam" id="PF01323">
    <property type="entry name" value="DSBA"/>
    <property type="match status" value="1"/>
</dbReference>
<protein>
    <submittedName>
        <fullName evidence="2">DsbA family oxidoreductase</fullName>
    </submittedName>
</protein>
<accession>A0AAU8A0E4</accession>
<reference evidence="2" key="1">
    <citation type="submission" date="2022-06" db="EMBL/GenBank/DDBJ databases">
        <title>New Polynucleobacter species.</title>
        <authorList>
            <person name="Hahn M.W."/>
        </authorList>
    </citation>
    <scope>NUCLEOTIDE SEQUENCE</scope>
    <source>
        <strain evidence="2">UK-FUSCHL-C3</strain>
    </source>
</reference>
<dbReference type="RefSeq" id="WP_353437887.1">
    <property type="nucleotide sequence ID" value="NZ_CP099959.1"/>
</dbReference>
<dbReference type="InterPro" id="IPR001853">
    <property type="entry name" value="DSBA-like_thioredoxin_dom"/>
</dbReference>
<organism evidence="2">
    <name type="scientific">Polynucleobacter sp. UK-FUSCHL-C3</name>
    <dbReference type="NCBI Taxonomy" id="2955208"/>
    <lineage>
        <taxon>Bacteria</taxon>
        <taxon>Pseudomonadati</taxon>
        <taxon>Pseudomonadota</taxon>
        <taxon>Betaproteobacteria</taxon>
        <taxon>Burkholderiales</taxon>
        <taxon>Burkholderiaceae</taxon>
        <taxon>Polynucleobacter</taxon>
    </lineage>
</organism>
<evidence type="ECO:0000313" key="2">
    <source>
        <dbReference type="EMBL" id="XCC56886.1"/>
    </source>
</evidence>
<dbReference type="SUPFAM" id="SSF52833">
    <property type="entry name" value="Thioredoxin-like"/>
    <property type="match status" value="1"/>
</dbReference>
<dbReference type="PANTHER" id="PTHR13887:SF41">
    <property type="entry name" value="THIOREDOXIN SUPERFAMILY PROTEIN"/>
    <property type="match status" value="1"/>
</dbReference>